<accession>R7ZZ80</accession>
<gene>
    <name evidence="9" type="ORF">ADIS_0160</name>
</gene>
<keyword evidence="10" id="KW-1185">Reference proteome</keyword>
<dbReference type="STRING" id="1232681.ADIS_0160"/>
<name>R7ZZ80_9BACT</name>
<dbReference type="GO" id="GO:0009307">
    <property type="term" value="P:DNA restriction-modification system"/>
    <property type="evidence" value="ECO:0007669"/>
    <property type="project" value="UniProtKB-KW"/>
</dbReference>
<feature type="domain" description="DNA methylase adenine-specific" evidence="8">
    <location>
        <begin position="109"/>
        <end position="137"/>
    </location>
</feature>
<comment type="catalytic activity">
    <reaction evidence="7">
        <text>a 2'-deoxyadenosine in DNA + S-adenosyl-L-methionine = an N(6)-methyl-2'-deoxyadenosine in DNA + S-adenosyl-L-homocysteine + H(+)</text>
        <dbReference type="Rhea" id="RHEA:15197"/>
        <dbReference type="Rhea" id="RHEA-COMP:12418"/>
        <dbReference type="Rhea" id="RHEA-COMP:12419"/>
        <dbReference type="ChEBI" id="CHEBI:15378"/>
        <dbReference type="ChEBI" id="CHEBI:57856"/>
        <dbReference type="ChEBI" id="CHEBI:59789"/>
        <dbReference type="ChEBI" id="CHEBI:90615"/>
        <dbReference type="ChEBI" id="CHEBI:90616"/>
        <dbReference type="EC" id="2.1.1.72"/>
    </reaction>
</comment>
<dbReference type="InterPro" id="IPR038333">
    <property type="entry name" value="T1MK-like_N_sf"/>
</dbReference>
<protein>
    <recommendedName>
        <fullName evidence="2">site-specific DNA-methyltransferase (adenine-specific)</fullName>
        <ecNumber evidence="2">2.1.1.72</ecNumber>
    </recommendedName>
</protein>
<comment type="caution">
    <text evidence="9">The sequence shown here is derived from an EMBL/GenBank/DDBJ whole genome shotgun (WGS) entry which is preliminary data.</text>
</comment>
<evidence type="ECO:0000256" key="1">
    <source>
        <dbReference type="ARBA" id="ARBA00006594"/>
    </source>
</evidence>
<dbReference type="GO" id="GO:0008170">
    <property type="term" value="F:N-methyltransferase activity"/>
    <property type="evidence" value="ECO:0007669"/>
    <property type="project" value="InterPro"/>
</dbReference>
<evidence type="ECO:0000256" key="3">
    <source>
        <dbReference type="ARBA" id="ARBA00022603"/>
    </source>
</evidence>
<organism evidence="9 10">
    <name type="scientific">Lunatimonas lonarensis</name>
    <dbReference type="NCBI Taxonomy" id="1232681"/>
    <lineage>
        <taxon>Bacteria</taxon>
        <taxon>Pseudomonadati</taxon>
        <taxon>Bacteroidota</taxon>
        <taxon>Cytophagia</taxon>
        <taxon>Cytophagales</taxon>
        <taxon>Cyclobacteriaceae</taxon>
    </lineage>
</organism>
<keyword evidence="4 9" id="KW-0808">Transferase</keyword>
<dbReference type="EMBL" id="AQHR01000007">
    <property type="protein sequence ID" value="EON79358.1"/>
    <property type="molecule type" value="Genomic_DNA"/>
</dbReference>
<dbReference type="InterPro" id="IPR003356">
    <property type="entry name" value="DNA_methylase_A-5"/>
</dbReference>
<dbReference type="Gene3D" id="1.20.1260.30">
    <property type="match status" value="1"/>
</dbReference>
<dbReference type="AlphaFoldDB" id="R7ZZ80"/>
<dbReference type="PANTHER" id="PTHR42933">
    <property type="entry name" value="SLR6095 PROTEIN"/>
    <property type="match status" value="1"/>
</dbReference>
<evidence type="ECO:0000256" key="6">
    <source>
        <dbReference type="ARBA" id="ARBA00022747"/>
    </source>
</evidence>
<dbReference type="PANTHER" id="PTHR42933:SF1">
    <property type="entry name" value="SITE-SPECIFIC DNA-METHYLTRANSFERASE (ADENINE-SPECIFIC)"/>
    <property type="match status" value="1"/>
</dbReference>
<dbReference type="InterPro" id="IPR051537">
    <property type="entry name" value="DNA_Adenine_Mtase"/>
</dbReference>
<evidence type="ECO:0000256" key="5">
    <source>
        <dbReference type="ARBA" id="ARBA00022691"/>
    </source>
</evidence>
<sequence>MLEAIKEESLQHLGYFLKPGELFESMTAKGNAFTETDNNYILEDLKAVLNHIEQSTMGTDSEEDFNDLFSDIDLSSSKIGRTPKARNEVVVQILNHLSKIDFKLQDIESDVLRDAYEYLIGKFAAGAGKTAGEFYTP</sequence>
<dbReference type="GO" id="GO:0003677">
    <property type="term" value="F:DNA binding"/>
    <property type="evidence" value="ECO:0007669"/>
    <property type="project" value="InterPro"/>
</dbReference>
<keyword evidence="3 9" id="KW-0489">Methyltransferase</keyword>
<dbReference type="GO" id="GO:0009007">
    <property type="term" value="F:site-specific DNA-methyltransferase (adenine-specific) activity"/>
    <property type="evidence" value="ECO:0007669"/>
    <property type="project" value="UniProtKB-EC"/>
</dbReference>
<dbReference type="Pfam" id="PF02384">
    <property type="entry name" value="N6_Mtase"/>
    <property type="match status" value="1"/>
</dbReference>
<evidence type="ECO:0000259" key="8">
    <source>
        <dbReference type="Pfam" id="PF02384"/>
    </source>
</evidence>
<evidence type="ECO:0000313" key="10">
    <source>
        <dbReference type="Proteomes" id="UP000013909"/>
    </source>
</evidence>
<proteinExistence type="inferred from homology"/>
<dbReference type="InterPro" id="IPR029063">
    <property type="entry name" value="SAM-dependent_MTases_sf"/>
</dbReference>
<dbReference type="Proteomes" id="UP000013909">
    <property type="component" value="Unassembled WGS sequence"/>
</dbReference>
<comment type="similarity">
    <text evidence="1">Belongs to the N(4)/N(6)-methyltransferase family.</text>
</comment>
<dbReference type="EC" id="2.1.1.72" evidence="2"/>
<evidence type="ECO:0000256" key="2">
    <source>
        <dbReference type="ARBA" id="ARBA00011900"/>
    </source>
</evidence>
<evidence type="ECO:0000313" key="9">
    <source>
        <dbReference type="EMBL" id="EON79358.1"/>
    </source>
</evidence>
<keyword evidence="5" id="KW-0949">S-adenosyl-L-methionine</keyword>
<evidence type="ECO:0000256" key="7">
    <source>
        <dbReference type="ARBA" id="ARBA00047942"/>
    </source>
</evidence>
<reference evidence="9 10" key="1">
    <citation type="submission" date="2013-02" db="EMBL/GenBank/DDBJ databases">
        <title>A novel strain isolated from Lonar lake, Maharashtra, India.</title>
        <authorList>
            <person name="Singh A."/>
        </authorList>
    </citation>
    <scope>NUCLEOTIDE SEQUENCE [LARGE SCALE GENOMIC DNA]</scope>
    <source>
        <strain evidence="9 10">AK24</strain>
    </source>
</reference>
<keyword evidence="6" id="KW-0680">Restriction system</keyword>
<dbReference type="PATRIC" id="fig|1288963.3.peg.158"/>
<evidence type="ECO:0000256" key="4">
    <source>
        <dbReference type="ARBA" id="ARBA00022679"/>
    </source>
</evidence>
<dbReference type="SUPFAM" id="SSF53335">
    <property type="entry name" value="S-adenosyl-L-methionine-dependent methyltransferases"/>
    <property type="match status" value="1"/>
</dbReference>
<dbReference type="GO" id="GO:0032259">
    <property type="term" value="P:methylation"/>
    <property type="evidence" value="ECO:0007669"/>
    <property type="project" value="UniProtKB-KW"/>
</dbReference>